<sequence length="357" mass="37616">MRALLCKQLGNPLTKEAEKKPLKVVDDHPSPALPANGVRILVTAAGFNFADVLQVQGQYQERPKLPFIPGSEVSGRVMEVGRDVRTVKVGDMVCGVTNGGAFAEECVIRESSVWVLPAGVDVLAAAGLPVAFGTAHVALEERAQVKPGQTVLILGAAGGVGIAAVQIAKLLGAKVVAVVRGQHKAEVVRQLGADKVVDTSQAPQPPVASPSGRHTQAQPPPPLRALIKAAAPQGVDVVVDMVGGAPFAEALKTVRWGAQILLIGFASGSIPKIAANVALVKNLTFHGIFWGSYTLHRPRVLRQSLEQLVQWLAEGRIVVPISHKVPLDRAPDAFKAMMSREVVGKVLLLPGLPQARL</sequence>
<dbReference type="InterPro" id="IPR002364">
    <property type="entry name" value="Quin_OxRdtase/zeta-crystal_CS"/>
</dbReference>
<dbReference type="SUPFAM" id="SSF50129">
    <property type="entry name" value="GroES-like"/>
    <property type="match status" value="1"/>
</dbReference>
<dbReference type="EMBL" id="JALJOR010000011">
    <property type="protein sequence ID" value="KAK9809173.1"/>
    <property type="molecule type" value="Genomic_DNA"/>
</dbReference>
<dbReference type="Pfam" id="PF00107">
    <property type="entry name" value="ADH_zinc_N"/>
    <property type="match status" value="1"/>
</dbReference>
<dbReference type="PROSITE" id="PS01162">
    <property type="entry name" value="QOR_ZETA_CRYSTAL"/>
    <property type="match status" value="1"/>
</dbReference>
<keyword evidence="4" id="KW-1185">Reference proteome</keyword>
<evidence type="ECO:0000313" key="4">
    <source>
        <dbReference type="Proteomes" id="UP001489004"/>
    </source>
</evidence>
<dbReference type="GO" id="GO:0008270">
    <property type="term" value="F:zinc ion binding"/>
    <property type="evidence" value="ECO:0007669"/>
    <property type="project" value="InterPro"/>
</dbReference>
<dbReference type="Proteomes" id="UP001489004">
    <property type="component" value="Unassembled WGS sequence"/>
</dbReference>
<dbReference type="InterPro" id="IPR036291">
    <property type="entry name" value="NAD(P)-bd_dom_sf"/>
</dbReference>
<comment type="caution">
    <text evidence="3">The sequence shown here is derived from an EMBL/GenBank/DDBJ whole genome shotgun (WGS) entry which is preliminary data.</text>
</comment>
<name>A0AAW1PKN6_9CHLO</name>
<dbReference type="GO" id="GO:0016491">
    <property type="term" value="F:oxidoreductase activity"/>
    <property type="evidence" value="ECO:0007669"/>
    <property type="project" value="InterPro"/>
</dbReference>
<dbReference type="InterPro" id="IPR013154">
    <property type="entry name" value="ADH-like_N"/>
</dbReference>
<evidence type="ECO:0000313" key="3">
    <source>
        <dbReference type="EMBL" id="KAK9809173.1"/>
    </source>
</evidence>
<dbReference type="Pfam" id="PF08240">
    <property type="entry name" value="ADH_N"/>
    <property type="match status" value="1"/>
</dbReference>
<dbReference type="PANTHER" id="PTHR43677:SF4">
    <property type="entry name" value="QUINONE OXIDOREDUCTASE-LIKE PROTEIN 2"/>
    <property type="match status" value="1"/>
</dbReference>
<accession>A0AAW1PKN6</accession>
<evidence type="ECO:0000256" key="1">
    <source>
        <dbReference type="SAM" id="MobiDB-lite"/>
    </source>
</evidence>
<dbReference type="Gene3D" id="3.90.180.10">
    <property type="entry name" value="Medium-chain alcohol dehydrogenases, catalytic domain"/>
    <property type="match status" value="1"/>
</dbReference>
<feature type="region of interest" description="Disordered" evidence="1">
    <location>
        <begin position="199"/>
        <end position="221"/>
    </location>
</feature>
<proteinExistence type="predicted"/>
<gene>
    <name evidence="3" type="ORF">WJX72_010753</name>
</gene>
<feature type="domain" description="Enoyl reductase (ER)" evidence="2">
    <location>
        <begin position="17"/>
        <end position="348"/>
    </location>
</feature>
<dbReference type="InterPro" id="IPR020843">
    <property type="entry name" value="ER"/>
</dbReference>
<dbReference type="InterPro" id="IPR011032">
    <property type="entry name" value="GroES-like_sf"/>
</dbReference>
<dbReference type="InterPro" id="IPR013149">
    <property type="entry name" value="ADH-like_C"/>
</dbReference>
<dbReference type="CDD" id="cd08241">
    <property type="entry name" value="QOR1"/>
    <property type="match status" value="1"/>
</dbReference>
<dbReference type="Gene3D" id="3.40.50.720">
    <property type="entry name" value="NAD(P)-binding Rossmann-like Domain"/>
    <property type="match status" value="1"/>
</dbReference>
<dbReference type="SUPFAM" id="SSF51735">
    <property type="entry name" value="NAD(P)-binding Rossmann-fold domains"/>
    <property type="match status" value="1"/>
</dbReference>
<dbReference type="SMART" id="SM00829">
    <property type="entry name" value="PKS_ER"/>
    <property type="match status" value="1"/>
</dbReference>
<evidence type="ECO:0000259" key="2">
    <source>
        <dbReference type="SMART" id="SM00829"/>
    </source>
</evidence>
<dbReference type="PANTHER" id="PTHR43677">
    <property type="entry name" value="SHORT-CHAIN DEHYDROGENASE/REDUCTASE"/>
    <property type="match status" value="1"/>
</dbReference>
<dbReference type="AlphaFoldDB" id="A0AAW1PKN6"/>
<dbReference type="InterPro" id="IPR051397">
    <property type="entry name" value="Zn-ADH-like_protein"/>
</dbReference>
<organism evidence="3 4">
    <name type="scientific">[Myrmecia] bisecta</name>
    <dbReference type="NCBI Taxonomy" id="41462"/>
    <lineage>
        <taxon>Eukaryota</taxon>
        <taxon>Viridiplantae</taxon>
        <taxon>Chlorophyta</taxon>
        <taxon>core chlorophytes</taxon>
        <taxon>Trebouxiophyceae</taxon>
        <taxon>Trebouxiales</taxon>
        <taxon>Trebouxiaceae</taxon>
        <taxon>Myrmecia</taxon>
    </lineage>
</organism>
<reference evidence="3 4" key="1">
    <citation type="journal article" date="2024" name="Nat. Commun.">
        <title>Phylogenomics reveals the evolutionary origins of lichenization in chlorophyte algae.</title>
        <authorList>
            <person name="Puginier C."/>
            <person name="Libourel C."/>
            <person name="Otte J."/>
            <person name="Skaloud P."/>
            <person name="Haon M."/>
            <person name="Grisel S."/>
            <person name="Petersen M."/>
            <person name="Berrin J.G."/>
            <person name="Delaux P.M."/>
            <person name="Dal Grande F."/>
            <person name="Keller J."/>
        </authorList>
    </citation>
    <scope>NUCLEOTIDE SEQUENCE [LARGE SCALE GENOMIC DNA]</scope>
    <source>
        <strain evidence="3 4">SAG 2043</strain>
    </source>
</reference>
<protein>
    <recommendedName>
        <fullName evidence="2">Enoyl reductase (ER) domain-containing protein</fullName>
    </recommendedName>
</protein>